<dbReference type="EMBL" id="JAQQLI010000005">
    <property type="protein sequence ID" value="MDC7785105.1"/>
    <property type="molecule type" value="Genomic_DNA"/>
</dbReference>
<accession>A0ABT5J7V5</accession>
<evidence type="ECO:0000313" key="2">
    <source>
        <dbReference type="EMBL" id="MDC7785105.1"/>
    </source>
</evidence>
<protein>
    <submittedName>
        <fullName evidence="2">AAA family ATPase</fullName>
    </submittedName>
</protein>
<gene>
    <name evidence="2" type="ORF">PQJ73_05365</name>
</gene>
<organism evidence="2 3">
    <name type="scientific">Rhodoplanes tepidamans</name>
    <name type="common">Rhodoplanes cryptolactis</name>
    <dbReference type="NCBI Taxonomy" id="200616"/>
    <lineage>
        <taxon>Bacteria</taxon>
        <taxon>Pseudomonadati</taxon>
        <taxon>Pseudomonadota</taxon>
        <taxon>Alphaproteobacteria</taxon>
        <taxon>Hyphomicrobiales</taxon>
        <taxon>Nitrobacteraceae</taxon>
        <taxon>Rhodoplanes</taxon>
    </lineage>
</organism>
<dbReference type="InterPro" id="IPR027417">
    <property type="entry name" value="P-loop_NTPase"/>
</dbReference>
<proteinExistence type="predicted"/>
<keyword evidence="3" id="KW-1185">Reference proteome</keyword>
<comment type="caution">
    <text evidence="2">The sequence shown here is derived from an EMBL/GenBank/DDBJ whole genome shotgun (WGS) entry which is preliminary data.</text>
</comment>
<dbReference type="PANTHER" id="PTHR13696">
    <property type="entry name" value="P-LOOP CONTAINING NUCLEOSIDE TRIPHOSPHATE HYDROLASE"/>
    <property type="match status" value="1"/>
</dbReference>
<dbReference type="Gene3D" id="3.40.50.300">
    <property type="entry name" value="P-loop containing nucleotide triphosphate hydrolases"/>
    <property type="match status" value="1"/>
</dbReference>
<evidence type="ECO:0000313" key="3">
    <source>
        <dbReference type="Proteomes" id="UP001165652"/>
    </source>
</evidence>
<name>A0ABT5J7V5_RHOTP</name>
<sequence length="231" mass="24735">MPTRRSFFAMNRTIVNTTTTIGVVSQKGGAGKTTVSINLAAAYAAAGQRVLLVDADPQGTALKWSALRDRDPLFPVVGMPKATLHKDIRGVARDFDVVVIDAPPHNNEVGRSVIAASDLIVIPVQPSGPDVWSTADTVQLIREAQQFRDNLNAVIVINRKIVGTALARDVITAVNGLGMPVAKTHLCQRIAYAECITQGLTLAEAEPKGGATKEFSRLVAELRTTKERMVA</sequence>
<dbReference type="InterPro" id="IPR002586">
    <property type="entry name" value="CobQ/CobB/MinD/ParA_Nub-bd_dom"/>
</dbReference>
<reference evidence="2" key="2">
    <citation type="submission" date="2023-02" db="EMBL/GenBank/DDBJ databases">
        <authorList>
            <person name="Rayyan A."/>
            <person name="Meyer T."/>
            <person name="Kyndt J.A."/>
        </authorList>
    </citation>
    <scope>NUCLEOTIDE SEQUENCE</scope>
    <source>
        <strain evidence="2">DSM 9987</strain>
    </source>
</reference>
<reference evidence="2" key="1">
    <citation type="journal article" date="2023" name="Microbiol Resour">
        <title>Genome Sequences of Rhodoplanes serenus and Two Thermotolerant Strains, Rhodoplanes tepidamans and 'Rhodoplanes cryptolactis,' Further Refine the Genus.</title>
        <authorList>
            <person name="Rayyan A.A."/>
            <person name="Kyndt J.A."/>
        </authorList>
    </citation>
    <scope>NUCLEOTIDE SEQUENCE</scope>
    <source>
        <strain evidence="2">DSM 9987</strain>
    </source>
</reference>
<dbReference type="NCBIfam" id="NF041546">
    <property type="entry name" value="ParA_partition"/>
    <property type="match status" value="1"/>
</dbReference>
<dbReference type="Pfam" id="PF01656">
    <property type="entry name" value="CbiA"/>
    <property type="match status" value="1"/>
</dbReference>
<dbReference type="RefSeq" id="WP_272776020.1">
    <property type="nucleotide sequence ID" value="NZ_JAQQLI010000005.1"/>
</dbReference>
<dbReference type="SUPFAM" id="SSF52540">
    <property type="entry name" value="P-loop containing nucleoside triphosphate hydrolases"/>
    <property type="match status" value="1"/>
</dbReference>
<dbReference type="CDD" id="cd02042">
    <property type="entry name" value="ParAB_family"/>
    <property type="match status" value="1"/>
</dbReference>
<dbReference type="PANTHER" id="PTHR13696:SF96">
    <property type="entry name" value="COBQ_COBB_MIND_PARA NUCLEOTIDE BINDING DOMAIN-CONTAINING PROTEIN"/>
    <property type="match status" value="1"/>
</dbReference>
<dbReference type="InterPro" id="IPR050678">
    <property type="entry name" value="DNA_Partitioning_ATPase"/>
</dbReference>
<dbReference type="Proteomes" id="UP001165652">
    <property type="component" value="Unassembled WGS sequence"/>
</dbReference>
<feature type="domain" description="CobQ/CobB/MinD/ParA nucleotide binding" evidence="1">
    <location>
        <begin position="21"/>
        <end position="201"/>
    </location>
</feature>
<dbReference type="InterPro" id="IPR048089">
    <property type="entry name" value="McdA"/>
</dbReference>
<evidence type="ECO:0000259" key="1">
    <source>
        <dbReference type="Pfam" id="PF01656"/>
    </source>
</evidence>
<dbReference type="PIRSF" id="PIRSF009320">
    <property type="entry name" value="Nuc_binding_HP_1000"/>
    <property type="match status" value="1"/>
</dbReference>